<feature type="transmembrane region" description="Helical" evidence="6">
    <location>
        <begin position="417"/>
        <end position="434"/>
    </location>
</feature>
<feature type="domain" description="Thiol:disulfide interchange protein DsbD N-terminal" evidence="8">
    <location>
        <begin position="41"/>
        <end position="152"/>
    </location>
</feature>
<feature type="transmembrane region" description="Helical" evidence="6">
    <location>
        <begin position="347"/>
        <end position="375"/>
    </location>
</feature>
<dbReference type="GO" id="GO:0016020">
    <property type="term" value="C:membrane"/>
    <property type="evidence" value="ECO:0007669"/>
    <property type="project" value="UniProtKB-SubCell"/>
</dbReference>
<feature type="transmembrane region" description="Helical" evidence="6">
    <location>
        <begin position="492"/>
        <end position="512"/>
    </location>
</feature>
<evidence type="ECO:0000256" key="6">
    <source>
        <dbReference type="SAM" id="Phobius"/>
    </source>
</evidence>
<organism evidence="9 10">
    <name type="scientific">Plebeiibacterium sediminum</name>
    <dbReference type="NCBI Taxonomy" id="2992112"/>
    <lineage>
        <taxon>Bacteria</taxon>
        <taxon>Pseudomonadati</taxon>
        <taxon>Bacteroidota</taxon>
        <taxon>Bacteroidia</taxon>
        <taxon>Marinilabiliales</taxon>
        <taxon>Marinilabiliaceae</taxon>
        <taxon>Plebeiibacterium</taxon>
    </lineage>
</organism>
<accession>A0AAE3M8D1</accession>
<evidence type="ECO:0000256" key="5">
    <source>
        <dbReference type="ARBA" id="ARBA00023136"/>
    </source>
</evidence>
<keyword evidence="2 6" id="KW-0812">Transmembrane</keyword>
<gene>
    <name evidence="9" type="ORF">OM075_20265</name>
</gene>
<feature type="transmembrane region" description="Helical" evidence="6">
    <location>
        <begin position="271"/>
        <end position="293"/>
    </location>
</feature>
<feature type="transmembrane region" description="Helical" evidence="6">
    <location>
        <begin position="305"/>
        <end position="326"/>
    </location>
</feature>
<feature type="domain" description="Cytochrome C biogenesis protein transmembrane" evidence="7">
    <location>
        <begin position="227"/>
        <end position="436"/>
    </location>
</feature>
<dbReference type="GO" id="GO:0017004">
    <property type="term" value="P:cytochrome complex assembly"/>
    <property type="evidence" value="ECO:0007669"/>
    <property type="project" value="UniProtKB-KW"/>
</dbReference>
<evidence type="ECO:0000256" key="2">
    <source>
        <dbReference type="ARBA" id="ARBA00022692"/>
    </source>
</evidence>
<feature type="transmembrane region" description="Helical" evidence="6">
    <location>
        <begin position="454"/>
        <end position="471"/>
    </location>
</feature>
<dbReference type="Proteomes" id="UP001209229">
    <property type="component" value="Unassembled WGS sequence"/>
</dbReference>
<dbReference type="SUPFAM" id="SSF52833">
    <property type="entry name" value="Thioredoxin-like"/>
    <property type="match status" value="1"/>
</dbReference>
<dbReference type="InterPro" id="IPR036249">
    <property type="entry name" value="Thioredoxin-like_sf"/>
</dbReference>
<comment type="subcellular location">
    <subcellularLocation>
        <location evidence="1">Membrane</location>
        <topology evidence="1">Multi-pass membrane protein</topology>
    </subcellularLocation>
</comment>
<dbReference type="Pfam" id="PF02683">
    <property type="entry name" value="DsbD_TM"/>
    <property type="match status" value="1"/>
</dbReference>
<dbReference type="InterPro" id="IPR003834">
    <property type="entry name" value="Cyt_c_assmbl_TM_dom"/>
</dbReference>
<keyword evidence="10" id="KW-1185">Reference proteome</keyword>
<protein>
    <submittedName>
        <fullName evidence="9">Thioredoxin family protein</fullName>
    </submittedName>
</protein>
<keyword evidence="3" id="KW-0201">Cytochrome c-type biogenesis</keyword>
<dbReference type="PANTHER" id="PTHR32234">
    <property type="entry name" value="THIOL:DISULFIDE INTERCHANGE PROTEIN DSBD"/>
    <property type="match status" value="1"/>
</dbReference>
<feature type="transmembrane region" description="Helical" evidence="6">
    <location>
        <begin position="381"/>
        <end position="405"/>
    </location>
</feature>
<dbReference type="GO" id="GO:0015035">
    <property type="term" value="F:protein-disulfide reductase activity"/>
    <property type="evidence" value="ECO:0007669"/>
    <property type="project" value="TreeGrafter"/>
</dbReference>
<dbReference type="Gene3D" id="3.40.30.10">
    <property type="entry name" value="Glutaredoxin"/>
    <property type="match status" value="1"/>
</dbReference>
<dbReference type="RefSeq" id="WP_301192373.1">
    <property type="nucleotide sequence ID" value="NZ_JAPDPJ010000066.1"/>
</dbReference>
<feature type="transmembrane region" description="Helical" evidence="6">
    <location>
        <begin position="226"/>
        <end position="250"/>
    </location>
</feature>
<evidence type="ECO:0000313" key="9">
    <source>
        <dbReference type="EMBL" id="MCW3788817.1"/>
    </source>
</evidence>
<evidence type="ECO:0000256" key="1">
    <source>
        <dbReference type="ARBA" id="ARBA00004141"/>
    </source>
</evidence>
<dbReference type="InterPro" id="IPR036929">
    <property type="entry name" value="DsbDN_sf"/>
</dbReference>
<dbReference type="Gene3D" id="2.60.40.1250">
    <property type="entry name" value="Thiol:disulfide interchange protein DsbD, N-terminal domain"/>
    <property type="match status" value="1"/>
</dbReference>
<dbReference type="GO" id="GO:0045454">
    <property type="term" value="P:cell redox homeostasis"/>
    <property type="evidence" value="ECO:0007669"/>
    <property type="project" value="TreeGrafter"/>
</dbReference>
<comment type="caution">
    <text evidence="9">The sequence shown here is derived from an EMBL/GenBank/DDBJ whole genome shotgun (WGS) entry which is preliminary data.</text>
</comment>
<dbReference type="Pfam" id="PF11412">
    <property type="entry name" value="DsbD_N"/>
    <property type="match status" value="1"/>
</dbReference>
<evidence type="ECO:0000259" key="8">
    <source>
        <dbReference type="Pfam" id="PF11412"/>
    </source>
</evidence>
<keyword evidence="4 6" id="KW-1133">Transmembrane helix</keyword>
<dbReference type="InterPro" id="IPR028250">
    <property type="entry name" value="DsbDN"/>
</dbReference>
<dbReference type="PANTHER" id="PTHR32234:SF0">
    <property type="entry name" value="THIOL:DISULFIDE INTERCHANGE PROTEIN DSBD"/>
    <property type="match status" value="1"/>
</dbReference>
<sequence>MKRKIALLALSLIVILQGSVWGQIQQPAKWKVSLSDTKASVGDKIDVVFRATIDPTWHLYSNDFDPDLGPILISFQFEENDSYKRIGEVKPINAHKQYDDVWGGEVSFFENTAEMRQTIEIKSLPLNIAGTFEFQSCSDKTGMCVMDDDEFNLTIKGTAKPVQETKPAATKEVVKEEKAAPVVKVETKPVAEVTAAKVEESKEETTTATKTNVVIKGNQTQESDSLWMLFIVSFLSGLAAIFTPCVFPMIPMTVSFFMHSDENKAKARFKAFFYGFSIIAIYTVIGTVVALTLGANFANFLSTHWLPNIFFFLIFMVFAASFFGMFEITMPNWLVNKSVSNEDKGGILGSFFMAFTLVLVSFSCTGPIVGAILVASAGGEVLMPIVGMLGFSIAFALPFTLFAIFPSWLNNLPKSGGWLNSVKVVLGFIEVALGLKFLSIADQTYHWGILDREIYLAIWIVTFAMLGFYFLGKLKFSHDSDVDHVSVPRLGLSIVTFAFVVYMIPGLFGAPLKALSGYIPPQATQDFDINKIVRENAVMSGSAAVEAHTAKYSDFLHLPHGLNGYFDYEEGLAAAKKLNKPVFIDFTGHGCVNCRQMEANVWSDPAVLKRLKEDYVVIALYVDDKTELPKDEWIVSEYDGKTKKTLGKKNADFQITRYEVNAQPYYCLLDANGNDLVTPRAYDLDVNAFVEFLEEGKKNFHNK</sequence>
<evidence type="ECO:0000313" key="10">
    <source>
        <dbReference type="Proteomes" id="UP001209229"/>
    </source>
</evidence>
<dbReference type="AlphaFoldDB" id="A0AAE3M8D1"/>
<proteinExistence type="predicted"/>
<dbReference type="Pfam" id="PF13899">
    <property type="entry name" value="Thioredoxin_7"/>
    <property type="match status" value="1"/>
</dbReference>
<evidence type="ECO:0000256" key="3">
    <source>
        <dbReference type="ARBA" id="ARBA00022748"/>
    </source>
</evidence>
<dbReference type="EMBL" id="JAPDPJ010000066">
    <property type="protein sequence ID" value="MCW3788817.1"/>
    <property type="molecule type" value="Genomic_DNA"/>
</dbReference>
<keyword evidence="5 6" id="KW-0472">Membrane</keyword>
<reference evidence="9" key="1">
    <citation type="submission" date="2022-10" db="EMBL/GenBank/DDBJ databases">
        <authorList>
            <person name="Yu W.X."/>
        </authorList>
    </citation>
    <scope>NUCLEOTIDE SEQUENCE</scope>
    <source>
        <strain evidence="9">AAT</strain>
    </source>
</reference>
<evidence type="ECO:0000259" key="7">
    <source>
        <dbReference type="Pfam" id="PF02683"/>
    </source>
</evidence>
<name>A0AAE3M8D1_9BACT</name>
<evidence type="ECO:0000256" key="4">
    <source>
        <dbReference type="ARBA" id="ARBA00022989"/>
    </source>
</evidence>